<protein>
    <submittedName>
        <fullName evidence="2">Lysine specific demethylase 4c</fullName>
    </submittedName>
</protein>
<reference evidence="2 3" key="1">
    <citation type="submission" date="2020-05" db="EMBL/GenBank/DDBJ databases">
        <title>Identification and distribution of gene clusters putatively required for synthesis of sphingolipid metabolism inhibitors in phylogenetically diverse species of the filamentous fungus Fusarium.</title>
        <authorList>
            <person name="Kim H.-S."/>
            <person name="Busman M."/>
            <person name="Brown D.W."/>
            <person name="Divon H."/>
            <person name="Uhlig S."/>
            <person name="Proctor R.H."/>
        </authorList>
    </citation>
    <scope>NUCLEOTIDE SEQUENCE [LARGE SCALE GENOMIC DNA]</scope>
    <source>
        <strain evidence="2 3">NRRL 25196</strain>
    </source>
</reference>
<keyword evidence="3" id="KW-1185">Reference proteome</keyword>
<dbReference type="GO" id="GO:0032259">
    <property type="term" value="P:methylation"/>
    <property type="evidence" value="ECO:0007669"/>
    <property type="project" value="UniProtKB-KW"/>
</dbReference>
<comment type="caution">
    <text evidence="2">The sequence shown here is derived from an EMBL/GenBank/DDBJ whole genome shotgun (WGS) entry which is preliminary data.</text>
</comment>
<evidence type="ECO:0000313" key="2">
    <source>
        <dbReference type="EMBL" id="KAF5539767.1"/>
    </source>
</evidence>
<dbReference type="EMBL" id="JAAOAO010000481">
    <property type="protein sequence ID" value="KAF5539767.1"/>
    <property type="molecule type" value="Genomic_DNA"/>
</dbReference>
<sequence>MIWVSHIASYTLSGRTAPALPEIYSHLQILVSPSCMNAEDIACTIKIGYPGALIVAEQALRRMVMNMAESLNYTLTGDSVCSPDFAKCSQDDLDFSHLAPRVPAPTVQNKRKHIEKQVQLNKTSPAVNPTTPVAQPSQAHEPRAHATLKQSADDQP</sequence>
<organism evidence="2 3">
    <name type="scientific">Fusarium napiforme</name>
    <dbReference type="NCBI Taxonomy" id="42672"/>
    <lineage>
        <taxon>Eukaryota</taxon>
        <taxon>Fungi</taxon>
        <taxon>Dikarya</taxon>
        <taxon>Ascomycota</taxon>
        <taxon>Pezizomycotina</taxon>
        <taxon>Sordariomycetes</taxon>
        <taxon>Hypocreomycetidae</taxon>
        <taxon>Hypocreales</taxon>
        <taxon>Nectriaceae</taxon>
        <taxon>Fusarium</taxon>
        <taxon>Fusarium fujikuroi species complex</taxon>
    </lineage>
</organism>
<keyword evidence="2" id="KW-0808">Transferase</keyword>
<dbReference type="Proteomes" id="UP000574317">
    <property type="component" value="Unassembled WGS sequence"/>
</dbReference>
<evidence type="ECO:0000256" key="1">
    <source>
        <dbReference type="SAM" id="MobiDB-lite"/>
    </source>
</evidence>
<accession>A0A8H5MT59</accession>
<dbReference type="GO" id="GO:0008168">
    <property type="term" value="F:methyltransferase activity"/>
    <property type="evidence" value="ECO:0007669"/>
    <property type="project" value="UniProtKB-KW"/>
</dbReference>
<evidence type="ECO:0000313" key="3">
    <source>
        <dbReference type="Proteomes" id="UP000574317"/>
    </source>
</evidence>
<dbReference type="AlphaFoldDB" id="A0A8H5MT59"/>
<keyword evidence="2" id="KW-0489">Methyltransferase</keyword>
<name>A0A8H5MT59_9HYPO</name>
<gene>
    <name evidence="2" type="ORF">FNAPI_10702</name>
</gene>
<feature type="compositionally biased region" description="Polar residues" evidence="1">
    <location>
        <begin position="119"/>
        <end position="138"/>
    </location>
</feature>
<proteinExistence type="predicted"/>
<feature type="region of interest" description="Disordered" evidence="1">
    <location>
        <begin position="119"/>
        <end position="156"/>
    </location>
</feature>